<protein>
    <submittedName>
        <fullName evidence="2">Uncharacterized protein</fullName>
    </submittedName>
</protein>
<accession>A0A7I7K626</accession>
<keyword evidence="1" id="KW-0812">Transmembrane</keyword>
<name>A0A7I7K626_9MYCO</name>
<sequence>MIGYADPTMTTSAPGDRPRIVDVAFWCVIAGAVVLIVGGLMASTATYEAARAAIPDSVSDDDVRTYLTVYRTTGIGAVLIGGALAFLAGRARRGDDRFRRALLGLTLACVLVVLLLAIGVKVAQPLILMALLPLMVGGALLLRPAASHWYDREGQR</sequence>
<feature type="transmembrane region" description="Helical" evidence="1">
    <location>
        <begin position="101"/>
        <end position="120"/>
    </location>
</feature>
<evidence type="ECO:0000313" key="2">
    <source>
        <dbReference type="EMBL" id="BBX18862.1"/>
    </source>
</evidence>
<feature type="transmembrane region" description="Helical" evidence="1">
    <location>
        <begin position="126"/>
        <end position="146"/>
    </location>
</feature>
<dbReference type="EMBL" id="AP022563">
    <property type="protein sequence ID" value="BBX18862.1"/>
    <property type="molecule type" value="Genomic_DNA"/>
</dbReference>
<keyword evidence="3" id="KW-1185">Reference proteome</keyword>
<dbReference type="KEGG" id="mdu:MDUV_37220"/>
<evidence type="ECO:0000256" key="1">
    <source>
        <dbReference type="SAM" id="Phobius"/>
    </source>
</evidence>
<gene>
    <name evidence="2" type="ORF">MDUV_37220</name>
</gene>
<keyword evidence="1" id="KW-0472">Membrane</keyword>
<feature type="transmembrane region" description="Helical" evidence="1">
    <location>
        <begin position="67"/>
        <end position="89"/>
    </location>
</feature>
<keyword evidence="1" id="KW-1133">Transmembrane helix</keyword>
<evidence type="ECO:0000313" key="3">
    <source>
        <dbReference type="Proteomes" id="UP000467006"/>
    </source>
</evidence>
<dbReference type="Proteomes" id="UP000467006">
    <property type="component" value="Chromosome"/>
</dbReference>
<organism evidence="2 3">
    <name type="scientific">Mycolicibacterium duvalii</name>
    <dbReference type="NCBI Taxonomy" id="39688"/>
    <lineage>
        <taxon>Bacteria</taxon>
        <taxon>Bacillati</taxon>
        <taxon>Actinomycetota</taxon>
        <taxon>Actinomycetes</taxon>
        <taxon>Mycobacteriales</taxon>
        <taxon>Mycobacteriaceae</taxon>
        <taxon>Mycolicibacterium</taxon>
    </lineage>
</organism>
<proteinExistence type="predicted"/>
<feature type="transmembrane region" description="Helical" evidence="1">
    <location>
        <begin position="23"/>
        <end position="47"/>
    </location>
</feature>
<dbReference type="AlphaFoldDB" id="A0A7I7K626"/>
<reference evidence="2 3" key="1">
    <citation type="journal article" date="2019" name="Emerg. Microbes Infect.">
        <title>Comprehensive subspecies identification of 175 nontuberculous mycobacteria species based on 7547 genomic profiles.</title>
        <authorList>
            <person name="Matsumoto Y."/>
            <person name="Kinjo T."/>
            <person name="Motooka D."/>
            <person name="Nabeya D."/>
            <person name="Jung N."/>
            <person name="Uechi K."/>
            <person name="Horii T."/>
            <person name="Iida T."/>
            <person name="Fujita J."/>
            <person name="Nakamura S."/>
        </authorList>
    </citation>
    <scope>NUCLEOTIDE SEQUENCE [LARGE SCALE GENOMIC DNA]</scope>
    <source>
        <strain evidence="2 3">JCM 6396</strain>
    </source>
</reference>